<evidence type="ECO:0000313" key="3">
    <source>
        <dbReference type="Proteomes" id="UP001208570"/>
    </source>
</evidence>
<evidence type="ECO:0000256" key="1">
    <source>
        <dbReference type="SAM" id="MobiDB-lite"/>
    </source>
</evidence>
<name>A0AAD9JWZ3_9ANNE</name>
<comment type="caution">
    <text evidence="2">The sequence shown here is derived from an EMBL/GenBank/DDBJ whole genome shotgun (WGS) entry which is preliminary data.</text>
</comment>
<sequence>MELVPNNKGGHKLLYEDYTEMARVIRSSAHSHDGSKLTVAAIKVRTTLKDRASTSRGTPAQLIADHTASVPV</sequence>
<gene>
    <name evidence="2" type="ORF">LSH36_130g03037</name>
</gene>
<reference evidence="2" key="1">
    <citation type="journal article" date="2023" name="Mol. Biol. Evol.">
        <title>Third-Generation Sequencing Reveals the Adaptive Role of the Epigenome in Three Deep-Sea Polychaetes.</title>
        <authorList>
            <person name="Perez M."/>
            <person name="Aroh O."/>
            <person name="Sun Y."/>
            <person name="Lan Y."/>
            <person name="Juniper S.K."/>
            <person name="Young C.R."/>
            <person name="Angers B."/>
            <person name="Qian P.Y."/>
        </authorList>
    </citation>
    <scope>NUCLEOTIDE SEQUENCE</scope>
    <source>
        <strain evidence="2">P08H-3</strain>
    </source>
</reference>
<proteinExistence type="predicted"/>
<feature type="region of interest" description="Disordered" evidence="1">
    <location>
        <begin position="50"/>
        <end position="72"/>
    </location>
</feature>
<keyword evidence="3" id="KW-1185">Reference proteome</keyword>
<evidence type="ECO:0000313" key="2">
    <source>
        <dbReference type="EMBL" id="KAK2160574.1"/>
    </source>
</evidence>
<dbReference type="Proteomes" id="UP001208570">
    <property type="component" value="Unassembled WGS sequence"/>
</dbReference>
<dbReference type="AlphaFoldDB" id="A0AAD9JWZ3"/>
<dbReference type="EMBL" id="JAODUP010000130">
    <property type="protein sequence ID" value="KAK2160574.1"/>
    <property type="molecule type" value="Genomic_DNA"/>
</dbReference>
<protein>
    <submittedName>
        <fullName evidence="2">Uncharacterized protein</fullName>
    </submittedName>
</protein>
<organism evidence="2 3">
    <name type="scientific">Paralvinella palmiformis</name>
    <dbReference type="NCBI Taxonomy" id="53620"/>
    <lineage>
        <taxon>Eukaryota</taxon>
        <taxon>Metazoa</taxon>
        <taxon>Spiralia</taxon>
        <taxon>Lophotrochozoa</taxon>
        <taxon>Annelida</taxon>
        <taxon>Polychaeta</taxon>
        <taxon>Sedentaria</taxon>
        <taxon>Canalipalpata</taxon>
        <taxon>Terebellida</taxon>
        <taxon>Terebelliformia</taxon>
        <taxon>Alvinellidae</taxon>
        <taxon>Paralvinella</taxon>
    </lineage>
</organism>
<accession>A0AAD9JWZ3</accession>